<dbReference type="Pfam" id="PF24595">
    <property type="entry name" value="DUF7619"/>
    <property type="match status" value="1"/>
</dbReference>
<dbReference type="Gene3D" id="3.80.10.10">
    <property type="entry name" value="Ribonuclease Inhibitor"/>
    <property type="match status" value="1"/>
</dbReference>
<evidence type="ECO:0000259" key="6">
    <source>
        <dbReference type="Pfam" id="PF24595"/>
    </source>
</evidence>
<feature type="signal peptide" evidence="4">
    <location>
        <begin position="1"/>
        <end position="17"/>
    </location>
</feature>
<evidence type="ECO:0000256" key="2">
    <source>
        <dbReference type="ARBA" id="ARBA00022729"/>
    </source>
</evidence>
<organism evidence="7 8">
    <name type="scientific">Flavobacterium magnum</name>
    <dbReference type="NCBI Taxonomy" id="2162713"/>
    <lineage>
        <taxon>Bacteria</taxon>
        <taxon>Pseudomonadati</taxon>
        <taxon>Bacteroidota</taxon>
        <taxon>Flavobacteriia</taxon>
        <taxon>Flavobacteriales</taxon>
        <taxon>Flavobacteriaceae</taxon>
        <taxon>Flavobacterium</taxon>
    </lineage>
</organism>
<feature type="chain" id="PRO_5015533611" evidence="4">
    <location>
        <begin position="18"/>
        <end position="730"/>
    </location>
</feature>
<keyword evidence="8" id="KW-1185">Reference proteome</keyword>
<protein>
    <submittedName>
        <fullName evidence="7">Uncharacterized protein</fullName>
    </submittedName>
</protein>
<gene>
    <name evidence="7" type="ORF">HYN48_00465</name>
</gene>
<dbReference type="GO" id="GO:0035591">
    <property type="term" value="F:signaling adaptor activity"/>
    <property type="evidence" value="ECO:0007669"/>
    <property type="project" value="TreeGrafter"/>
</dbReference>
<dbReference type="PANTHER" id="PTHR47566:SF1">
    <property type="entry name" value="PROTEIN NUD1"/>
    <property type="match status" value="1"/>
</dbReference>
<feature type="domain" description="Secretion system C-terminal sorting" evidence="5">
    <location>
        <begin position="663"/>
        <end position="728"/>
    </location>
</feature>
<evidence type="ECO:0000313" key="7">
    <source>
        <dbReference type="EMBL" id="AWA28677.1"/>
    </source>
</evidence>
<sequence length="730" mass="80211">MKKLLLYFLFFSAASQAQIVNIPDANFKAKLLSEGIDVNSDGEIQLTEAAVVTSLNLYDSNISSLEGILAFTNLQNLSAYNNSIQTLNVSGLTHLFNIDVGNNLLMDLNIDNCFALHYLWCQYNQLTSLDVSDMENLQLRASNNSLTNIVLSEQGYYEALILDHNQLQSIDLSGRNLPGLVHLEYNQLSSINLENTHVNNLYLQNNMLETVDLETCVGLNYVNLSENLPLETIFAKNGRNESFSLGYDLNLSFICVDDFQLSGVQQTLNSYSLSSAVVSPYCTIFPGGNYNTITGNVTFDTDNNGCDGNDPDQPYVKLTLTSGNDNYTVFTSPDGNYTNFGQAGTFNVSVAAENMSMFTITPPLATILFGNNNNNITTQDFCITANGIQNDLETVIVPNTPARPGFDATYKIIYKNKGNQVLSGSVDFTYQENELDFVNASTTPDAQTAGSLSWNFSNLYPFESRSIEVRLNVNSPQETPAVNIGDQLGFHAQANPVGGDVTPGDNTFSFKQTVVGSYDPNDITCLEGEHVNPTEIGKYLHYNINFENTGTAAAENIVVKDMIDLTKFDISTLQVLHASHPVTPRITNDKVEFIFEGINLGASERGNVTFKIKTKNTLVTGNSVSQKADIYFDYNFPVATNLAVTTFDALGTDEQTLDNRITIYPNPASDRVTIRTEADIQSVVLFDVRGREFPIKAVSGVIDLSGFADGAYLVKVQTDNGYGVQRIIKQ</sequence>
<dbReference type="SUPFAM" id="SSF52058">
    <property type="entry name" value="L domain-like"/>
    <property type="match status" value="1"/>
</dbReference>
<dbReference type="KEGG" id="fmg:HYN48_00465"/>
<dbReference type="InterPro" id="IPR026444">
    <property type="entry name" value="Secre_tail"/>
</dbReference>
<dbReference type="EMBL" id="CP028811">
    <property type="protein sequence ID" value="AWA28677.1"/>
    <property type="molecule type" value="Genomic_DNA"/>
</dbReference>
<feature type="domain" description="DUF7619" evidence="6">
    <location>
        <begin position="519"/>
        <end position="646"/>
    </location>
</feature>
<name>A0A2S0R9H9_9FLAO</name>
<dbReference type="Proteomes" id="UP000244193">
    <property type="component" value="Chromosome"/>
</dbReference>
<dbReference type="RefSeq" id="WP_108369269.1">
    <property type="nucleotide sequence ID" value="NZ_CP028811.1"/>
</dbReference>
<keyword evidence="1" id="KW-0433">Leucine-rich repeat</keyword>
<accession>A0A2S0R9H9</accession>
<evidence type="ECO:0000256" key="4">
    <source>
        <dbReference type="SAM" id="SignalP"/>
    </source>
</evidence>
<dbReference type="OrthoDB" id="1110367at2"/>
<dbReference type="NCBIfam" id="TIGR04183">
    <property type="entry name" value="Por_Secre_tail"/>
    <property type="match status" value="1"/>
</dbReference>
<evidence type="ECO:0000259" key="5">
    <source>
        <dbReference type="Pfam" id="PF18962"/>
    </source>
</evidence>
<reference evidence="7 8" key="1">
    <citation type="submission" date="2018-04" db="EMBL/GenBank/DDBJ databases">
        <title>Genome sequencing of Flavobacterium sp. HYN0048.</title>
        <authorList>
            <person name="Yi H."/>
            <person name="Baek C."/>
        </authorList>
    </citation>
    <scope>NUCLEOTIDE SEQUENCE [LARGE SCALE GENOMIC DNA]</scope>
    <source>
        <strain evidence="7 8">HYN0048</strain>
    </source>
</reference>
<dbReference type="Pfam" id="PF18962">
    <property type="entry name" value="Por_Secre_tail"/>
    <property type="match status" value="1"/>
</dbReference>
<dbReference type="PANTHER" id="PTHR47566">
    <property type="match status" value="1"/>
</dbReference>
<evidence type="ECO:0000256" key="1">
    <source>
        <dbReference type="ARBA" id="ARBA00022614"/>
    </source>
</evidence>
<keyword evidence="2 4" id="KW-0732">Signal</keyword>
<dbReference type="InterPro" id="IPR055353">
    <property type="entry name" value="DUF7619"/>
</dbReference>
<keyword evidence="3" id="KW-0677">Repeat</keyword>
<dbReference type="AlphaFoldDB" id="A0A2S0R9H9"/>
<proteinExistence type="predicted"/>
<dbReference type="InterPro" id="IPR032675">
    <property type="entry name" value="LRR_dom_sf"/>
</dbReference>
<evidence type="ECO:0000313" key="8">
    <source>
        <dbReference type="Proteomes" id="UP000244193"/>
    </source>
</evidence>
<evidence type="ECO:0000256" key="3">
    <source>
        <dbReference type="ARBA" id="ARBA00022737"/>
    </source>
</evidence>
<dbReference type="InterPro" id="IPR052574">
    <property type="entry name" value="CDIRP"/>
</dbReference>